<protein>
    <recommendedName>
        <fullName evidence="4">Chorismate mutase</fullName>
    </recommendedName>
</protein>
<evidence type="ECO:0008006" key="4">
    <source>
        <dbReference type="Google" id="ProtNLM"/>
    </source>
</evidence>
<evidence type="ECO:0000256" key="1">
    <source>
        <dbReference type="SAM" id="SignalP"/>
    </source>
</evidence>
<comment type="caution">
    <text evidence="2">The sequence shown here is derived from an EMBL/GenBank/DDBJ whole genome shotgun (WGS) entry which is preliminary data.</text>
</comment>
<name>A0ABU7JG11_9GAMM</name>
<keyword evidence="1" id="KW-0732">Signal</keyword>
<proteinExistence type="predicted"/>
<sequence length="190" mass="21036">MNKNLCPAFAFCGVMSLILVHTVSAETVLTDANLIKLEAALPALARVEQDNVASLYQVRLQAHCDWSRHAEEVRAQQKEQSYLEEVDLILAEHELTAPLFMELTAKGSWPVLDSMRPMLQVSRRALPFLPEPQRQQTVQVLAQTDHMTQAIGPCLTEADKVALQQHRGRLLALAGRMPGGVIPAKAELLP</sequence>
<dbReference type="RefSeq" id="WP_330087954.1">
    <property type="nucleotide sequence ID" value="NZ_JAUGZK010000006.1"/>
</dbReference>
<accession>A0ABU7JG11</accession>
<organism evidence="2 3">
    <name type="scientific">Alkalimonas mucilaginosa</name>
    <dbReference type="NCBI Taxonomy" id="3057676"/>
    <lineage>
        <taxon>Bacteria</taxon>
        <taxon>Pseudomonadati</taxon>
        <taxon>Pseudomonadota</taxon>
        <taxon>Gammaproteobacteria</taxon>
        <taxon>Alkalimonas</taxon>
    </lineage>
</organism>
<evidence type="ECO:0000313" key="3">
    <source>
        <dbReference type="Proteomes" id="UP001339167"/>
    </source>
</evidence>
<dbReference type="EMBL" id="JAUGZK010000006">
    <property type="protein sequence ID" value="MEE2024626.1"/>
    <property type="molecule type" value="Genomic_DNA"/>
</dbReference>
<feature type="signal peptide" evidence="1">
    <location>
        <begin position="1"/>
        <end position="25"/>
    </location>
</feature>
<gene>
    <name evidence="2" type="ORF">QWF21_10240</name>
</gene>
<reference evidence="2 3" key="1">
    <citation type="submission" date="2023-06" db="EMBL/GenBank/DDBJ databases">
        <title>Alkalimonas sp., MEB004 an alkaliphilic bacterium isolated from Lonar Lake, India.</title>
        <authorList>
            <person name="Joshi A."/>
            <person name="Thite S."/>
        </authorList>
    </citation>
    <scope>NUCLEOTIDE SEQUENCE [LARGE SCALE GENOMIC DNA]</scope>
    <source>
        <strain evidence="2 3">MEB004</strain>
    </source>
</reference>
<keyword evidence="3" id="KW-1185">Reference proteome</keyword>
<feature type="chain" id="PRO_5046512547" description="Chorismate mutase" evidence="1">
    <location>
        <begin position="26"/>
        <end position="190"/>
    </location>
</feature>
<evidence type="ECO:0000313" key="2">
    <source>
        <dbReference type="EMBL" id="MEE2024626.1"/>
    </source>
</evidence>
<dbReference type="Proteomes" id="UP001339167">
    <property type="component" value="Unassembled WGS sequence"/>
</dbReference>